<dbReference type="Pfam" id="PF08350">
    <property type="entry name" value="FilR1_middle"/>
    <property type="match status" value="1"/>
</dbReference>
<proteinExistence type="predicted"/>
<reference evidence="2 3" key="1">
    <citation type="journal article" date="2011" name="Appl. Environ. Microbiol.">
        <title>Methanogenic archaea isolated from Taiwan's Chelungpu fault.</title>
        <authorList>
            <person name="Wu S.Y."/>
            <person name="Lai M.C."/>
        </authorList>
    </citation>
    <scope>NUCLEOTIDE SEQUENCE [LARGE SCALE GENOMIC DNA]</scope>
    <source>
        <strain evidence="2 3">St545Mb</strain>
    </source>
</reference>
<feature type="domain" description="Methanogenesis regulatory protein FilR1 middle" evidence="1">
    <location>
        <begin position="126"/>
        <end position="254"/>
    </location>
</feature>
<comment type="caution">
    <text evidence="2">The sequence shown here is derived from an EMBL/GenBank/DDBJ whole genome shotgun (WGS) entry which is preliminary data.</text>
</comment>
<dbReference type="RefSeq" id="WP_256623365.1">
    <property type="nucleotide sequence ID" value="NZ_JTEO01000006.1"/>
</dbReference>
<organism evidence="2 3">
    <name type="scientific">Methanolobus chelungpuianus</name>
    <dbReference type="NCBI Taxonomy" id="502115"/>
    <lineage>
        <taxon>Archaea</taxon>
        <taxon>Methanobacteriati</taxon>
        <taxon>Methanobacteriota</taxon>
        <taxon>Stenosarchaea group</taxon>
        <taxon>Methanomicrobia</taxon>
        <taxon>Methanosarcinales</taxon>
        <taxon>Methanosarcinaceae</taxon>
        <taxon>Methanolobus</taxon>
    </lineage>
</organism>
<protein>
    <submittedName>
        <fullName evidence="2">ArsR family transcriptional regulator</fullName>
    </submittedName>
</protein>
<gene>
    <name evidence="2" type="ORF">PV02_10325</name>
</gene>
<evidence type="ECO:0000313" key="3">
    <source>
        <dbReference type="Proteomes" id="UP001206983"/>
    </source>
</evidence>
<dbReference type="AlphaFoldDB" id="A0AAE3HCB2"/>
<dbReference type="InterPro" id="IPR016490">
    <property type="entry name" value="Tscrpt_reg_HTH_AF0396-typ3"/>
</dbReference>
<evidence type="ECO:0000259" key="1">
    <source>
        <dbReference type="Pfam" id="PF08350"/>
    </source>
</evidence>
<dbReference type="EMBL" id="JTEO01000006">
    <property type="protein sequence ID" value="MCQ6963494.1"/>
    <property type="molecule type" value="Genomic_DNA"/>
</dbReference>
<dbReference type="Proteomes" id="UP001206983">
    <property type="component" value="Unassembled WGS sequence"/>
</dbReference>
<dbReference type="SUPFAM" id="SSF46785">
    <property type="entry name" value="Winged helix' DNA-binding domain"/>
    <property type="match status" value="1"/>
</dbReference>
<name>A0AAE3HCB2_9EURY</name>
<dbReference type="InterPro" id="IPR013561">
    <property type="entry name" value="FilR1_middle_dom"/>
</dbReference>
<accession>A0AAE3HCB2</accession>
<keyword evidence="3" id="KW-1185">Reference proteome</keyword>
<dbReference type="InterPro" id="IPR036388">
    <property type="entry name" value="WH-like_DNA-bd_sf"/>
</dbReference>
<evidence type="ECO:0000313" key="2">
    <source>
        <dbReference type="EMBL" id="MCQ6963494.1"/>
    </source>
</evidence>
<dbReference type="PIRSF" id="PIRSF006692">
    <property type="entry name" value="TF_HTH_AF0396_prd"/>
    <property type="match status" value="1"/>
</dbReference>
<dbReference type="InterPro" id="IPR036390">
    <property type="entry name" value="WH_DNA-bd_sf"/>
</dbReference>
<sequence length="260" mass="30043">MKTELISTVFLSEKRKNTLLMLMEQPATIDDIKESLTGTTSAIMAQMKILLEQGLIEQTSDEYRLTYIGKIILRKIKPLMEALSVLEENKEYWESRDMSAIPDPLLDRIGDLGQIMVYQPDLNHLFEPPKQLCLSLKQSTKVSTFYSYFCPSCPMNYSELAKKEINFDLILTRSVYNRLKEEYTEQYDAMINSSSSNIFICEDSSIRLGALSITDDLLLIAFFNKQGIFDHKKVISFEESARQWGMDLFGKYRQMAEKVK</sequence>
<dbReference type="Gene3D" id="1.10.10.10">
    <property type="entry name" value="Winged helix-like DNA-binding domain superfamily/Winged helix DNA-binding domain"/>
    <property type="match status" value="1"/>
</dbReference>